<dbReference type="Proteomes" id="UP000480266">
    <property type="component" value="Unassembled WGS sequence"/>
</dbReference>
<reference evidence="2" key="1">
    <citation type="submission" date="2020-02" db="EMBL/GenBank/DDBJ databases">
        <title>Draft genome sequence of Candidatus Afipia apatlaquensis IBT-C3, a potential strain for decolorization of textile dyes.</title>
        <authorList>
            <person name="Sanchez-Reyes A."/>
            <person name="Breton-Deval L."/>
            <person name="Mangelson H."/>
            <person name="Sanchez-Flores A."/>
        </authorList>
    </citation>
    <scope>NUCLEOTIDE SEQUENCE [LARGE SCALE GENOMIC DNA]</scope>
    <source>
        <strain evidence="2">IBT-C3</strain>
    </source>
</reference>
<sequence length="117" mass="12596">MVDTMRKDQRAKPRVAFRHAFKSRIVASDGTRSTACLVLDISATGAKVSIAGALDPRIDSKNCFIVLTPNGTVRRRSRLIWSNGGQMGFEFLPDIPAMAVSSARPAGRALAVSDYAS</sequence>
<dbReference type="Gene3D" id="2.40.10.220">
    <property type="entry name" value="predicted glycosyltransferase like domains"/>
    <property type="match status" value="1"/>
</dbReference>
<organism evidence="2 3">
    <name type="scientific">Candidatus Afipia apatlaquensis</name>
    <dbReference type="NCBI Taxonomy" id="2712852"/>
    <lineage>
        <taxon>Bacteria</taxon>
        <taxon>Pseudomonadati</taxon>
        <taxon>Pseudomonadota</taxon>
        <taxon>Alphaproteobacteria</taxon>
        <taxon>Hyphomicrobiales</taxon>
        <taxon>Nitrobacteraceae</taxon>
        <taxon>Afipia</taxon>
    </lineage>
</organism>
<accession>A0A7C9RP73</accession>
<evidence type="ECO:0000313" key="2">
    <source>
        <dbReference type="EMBL" id="NGX99656.1"/>
    </source>
</evidence>
<dbReference type="SUPFAM" id="SSF141371">
    <property type="entry name" value="PilZ domain-like"/>
    <property type="match status" value="1"/>
</dbReference>
<evidence type="ECO:0000259" key="1">
    <source>
        <dbReference type="Pfam" id="PF07238"/>
    </source>
</evidence>
<dbReference type="GO" id="GO:0035438">
    <property type="term" value="F:cyclic-di-GMP binding"/>
    <property type="evidence" value="ECO:0007669"/>
    <property type="project" value="InterPro"/>
</dbReference>
<evidence type="ECO:0000313" key="3">
    <source>
        <dbReference type="Proteomes" id="UP000480266"/>
    </source>
</evidence>
<gene>
    <name evidence="2" type="ORF">G4V63_32055</name>
</gene>
<dbReference type="EMBL" id="JAAMRR010001643">
    <property type="protein sequence ID" value="NGX99656.1"/>
    <property type="molecule type" value="Genomic_DNA"/>
</dbReference>
<proteinExistence type="predicted"/>
<feature type="domain" description="PilZ" evidence="1">
    <location>
        <begin position="14"/>
        <end position="93"/>
    </location>
</feature>
<keyword evidence="3" id="KW-1185">Reference proteome</keyword>
<comment type="caution">
    <text evidence="2">The sequence shown here is derived from an EMBL/GenBank/DDBJ whole genome shotgun (WGS) entry which is preliminary data.</text>
</comment>
<name>A0A7C9RP73_9BRAD</name>
<dbReference type="Pfam" id="PF07238">
    <property type="entry name" value="PilZ"/>
    <property type="match status" value="1"/>
</dbReference>
<dbReference type="InterPro" id="IPR009875">
    <property type="entry name" value="PilZ_domain"/>
</dbReference>
<dbReference type="AlphaFoldDB" id="A0A7C9RP73"/>
<protein>
    <submittedName>
        <fullName evidence="2">PilZ domain-containing protein</fullName>
    </submittedName>
</protein>